<feature type="domain" description="FZ" evidence="10">
    <location>
        <begin position="1"/>
        <end position="120"/>
    </location>
</feature>
<dbReference type="InterPro" id="IPR020067">
    <property type="entry name" value="Frizzled_dom"/>
</dbReference>
<name>A0A6J2VSJ4_CHACN</name>
<keyword evidence="5" id="KW-0879">Wnt signaling pathway</keyword>
<dbReference type="SMART" id="SM00063">
    <property type="entry name" value="FRI"/>
    <property type="match status" value="1"/>
</dbReference>
<evidence type="ECO:0000313" key="13">
    <source>
        <dbReference type="RefSeq" id="XP_030634659.1"/>
    </source>
</evidence>
<evidence type="ECO:0000256" key="1">
    <source>
        <dbReference type="ARBA" id="ARBA00004613"/>
    </source>
</evidence>
<dbReference type="AlphaFoldDB" id="A0A6J2VSJ4"/>
<sequence>MRSVCKPIPNTMTLCQGIGYNEMRLPNLLGHESTKEAQQQSGAWIPLVSKLCHRDTKKFLCSLFAPVCLTELTAPLRPCRRLCEDVRDGCLPVMSAFGFPWPEMFNCSRFPSGAGLCIPGVRDAGRADATEYTGTVICEACSPAAETEKEVQENFCKSQFAFRLRVASSSLVGTDLRVVPQGRSRVLRWGGGEQEQQAATQQSALWLPEARNCSCQALEGQLSGSFLALGDMQGGRMVLSKLVKWPHGEKELKKFIRSLLRQPC</sequence>
<feature type="disulfide bond" evidence="9">
    <location>
        <begin position="52"/>
        <end position="90"/>
    </location>
</feature>
<dbReference type="CTD" id="100538205"/>
<protein>
    <submittedName>
        <fullName evidence="13">Secreted frizzled-related protein 2-like</fullName>
    </submittedName>
</protein>
<evidence type="ECO:0000256" key="8">
    <source>
        <dbReference type="ARBA" id="ARBA00023157"/>
    </source>
</evidence>
<dbReference type="PANTHER" id="PTHR11309">
    <property type="entry name" value="FRIZZLED"/>
    <property type="match status" value="1"/>
</dbReference>
<dbReference type="GO" id="GO:0030154">
    <property type="term" value="P:cell differentiation"/>
    <property type="evidence" value="ECO:0007669"/>
    <property type="project" value="UniProtKB-KW"/>
</dbReference>
<dbReference type="GeneID" id="115815791"/>
<dbReference type="PROSITE" id="PS50189">
    <property type="entry name" value="NTR"/>
    <property type="match status" value="1"/>
</dbReference>
<comment type="caution">
    <text evidence="9">Lacks conserved residue(s) required for the propagation of feature annotation.</text>
</comment>
<evidence type="ECO:0000256" key="3">
    <source>
        <dbReference type="ARBA" id="ARBA00022473"/>
    </source>
</evidence>
<evidence type="ECO:0000256" key="5">
    <source>
        <dbReference type="ARBA" id="ARBA00022687"/>
    </source>
</evidence>
<evidence type="ECO:0000256" key="9">
    <source>
        <dbReference type="PROSITE-ProRule" id="PRU00090"/>
    </source>
</evidence>
<keyword evidence="4" id="KW-0964">Secreted</keyword>
<dbReference type="Gene3D" id="2.40.50.120">
    <property type="match status" value="1"/>
</dbReference>
<evidence type="ECO:0000259" key="10">
    <source>
        <dbReference type="PROSITE" id="PS50038"/>
    </source>
</evidence>
<dbReference type="GO" id="GO:0060070">
    <property type="term" value="P:canonical Wnt signaling pathway"/>
    <property type="evidence" value="ECO:0007669"/>
    <property type="project" value="TreeGrafter"/>
</dbReference>
<dbReference type="OrthoDB" id="5985572at2759"/>
<feature type="domain" description="NTR" evidence="11">
    <location>
        <begin position="138"/>
        <end position="264"/>
    </location>
</feature>
<dbReference type="GO" id="GO:0005615">
    <property type="term" value="C:extracellular space"/>
    <property type="evidence" value="ECO:0007669"/>
    <property type="project" value="TreeGrafter"/>
</dbReference>
<accession>A0A6J2VSJ4</accession>
<dbReference type="RefSeq" id="XP_030634659.1">
    <property type="nucleotide sequence ID" value="XM_030778799.1"/>
</dbReference>
<comment type="subcellular location">
    <subcellularLocation>
        <location evidence="1">Secreted</location>
    </subcellularLocation>
</comment>
<dbReference type="InterPro" id="IPR015526">
    <property type="entry name" value="Frizzled/SFRP"/>
</dbReference>
<dbReference type="Gene3D" id="1.10.2000.10">
    <property type="entry name" value="Frizzled cysteine-rich domain"/>
    <property type="match status" value="1"/>
</dbReference>
<evidence type="ECO:0000256" key="7">
    <source>
        <dbReference type="ARBA" id="ARBA00022782"/>
    </source>
</evidence>
<evidence type="ECO:0000259" key="11">
    <source>
        <dbReference type="PROSITE" id="PS50189"/>
    </source>
</evidence>
<comment type="similarity">
    <text evidence="2">Belongs to the secreted frizzled-related protein (sFRP) family.</text>
</comment>
<evidence type="ECO:0000256" key="2">
    <source>
        <dbReference type="ARBA" id="ARBA00010054"/>
    </source>
</evidence>
<gene>
    <name evidence="13" type="primary">sfrp2l</name>
</gene>
<dbReference type="InterPro" id="IPR008993">
    <property type="entry name" value="TIMP-like_OB-fold"/>
</dbReference>
<dbReference type="InterPro" id="IPR001134">
    <property type="entry name" value="Netrin_domain"/>
</dbReference>
<keyword evidence="6" id="KW-0732">Signal</keyword>
<feature type="disulfide bond" evidence="9">
    <location>
        <begin position="15"/>
        <end position="61"/>
    </location>
</feature>
<organism evidence="12 13">
    <name type="scientific">Chanos chanos</name>
    <name type="common">Milkfish</name>
    <name type="synonym">Mugil chanos</name>
    <dbReference type="NCBI Taxonomy" id="29144"/>
    <lineage>
        <taxon>Eukaryota</taxon>
        <taxon>Metazoa</taxon>
        <taxon>Chordata</taxon>
        <taxon>Craniata</taxon>
        <taxon>Vertebrata</taxon>
        <taxon>Euteleostomi</taxon>
        <taxon>Actinopterygii</taxon>
        <taxon>Neopterygii</taxon>
        <taxon>Teleostei</taxon>
        <taxon>Ostariophysi</taxon>
        <taxon>Gonorynchiformes</taxon>
        <taxon>Chanidae</taxon>
        <taxon>Chanos</taxon>
    </lineage>
</organism>
<dbReference type="PROSITE" id="PS50038">
    <property type="entry name" value="FZ"/>
    <property type="match status" value="1"/>
</dbReference>
<evidence type="ECO:0000256" key="4">
    <source>
        <dbReference type="ARBA" id="ARBA00022525"/>
    </source>
</evidence>
<feature type="disulfide bond" evidence="9">
    <location>
        <begin position="83"/>
        <end position="107"/>
    </location>
</feature>
<evidence type="ECO:0000256" key="6">
    <source>
        <dbReference type="ARBA" id="ARBA00022729"/>
    </source>
</evidence>
<keyword evidence="12" id="KW-1185">Reference proteome</keyword>
<dbReference type="SUPFAM" id="SSF63501">
    <property type="entry name" value="Frizzled cysteine-rich domain"/>
    <property type="match status" value="1"/>
</dbReference>
<dbReference type="GO" id="GO:0035567">
    <property type="term" value="P:non-canonical Wnt signaling pathway"/>
    <property type="evidence" value="ECO:0007669"/>
    <property type="project" value="TreeGrafter"/>
</dbReference>
<dbReference type="InParanoid" id="A0A6J2VSJ4"/>
<dbReference type="Pfam" id="PF01392">
    <property type="entry name" value="Fz"/>
    <property type="match status" value="1"/>
</dbReference>
<evidence type="ECO:0000313" key="12">
    <source>
        <dbReference type="Proteomes" id="UP000504632"/>
    </source>
</evidence>
<proteinExistence type="inferred from homology"/>
<dbReference type="PANTHER" id="PTHR11309:SF149">
    <property type="entry name" value="SECRETED FRIZZLED-RELATED PROTEIN 2-LIKE"/>
    <property type="match status" value="1"/>
</dbReference>
<dbReference type="SUPFAM" id="SSF50242">
    <property type="entry name" value="TIMP-like"/>
    <property type="match status" value="1"/>
</dbReference>
<keyword evidence="7" id="KW-0221">Differentiation</keyword>
<keyword evidence="8 9" id="KW-1015">Disulfide bond</keyword>
<reference evidence="13" key="1">
    <citation type="submission" date="2025-08" db="UniProtKB">
        <authorList>
            <consortium name="RefSeq"/>
        </authorList>
    </citation>
    <scope>IDENTIFICATION</scope>
</reference>
<dbReference type="GO" id="GO:0017147">
    <property type="term" value="F:Wnt-protein binding"/>
    <property type="evidence" value="ECO:0007669"/>
    <property type="project" value="TreeGrafter"/>
</dbReference>
<dbReference type="Proteomes" id="UP000504632">
    <property type="component" value="Chromosome 6"/>
</dbReference>
<keyword evidence="3" id="KW-0217">Developmental protein</keyword>
<dbReference type="InterPro" id="IPR036790">
    <property type="entry name" value="Frizzled_dom_sf"/>
</dbReference>
<dbReference type="FunFam" id="1.10.2000.10:FF:000001">
    <property type="entry name" value="secreted frizzled-related protein 2"/>
    <property type="match status" value="1"/>
</dbReference>